<name>A0ABQ9GFS0_9NEOP</name>
<sequence>MAVESCLQVIEFTNFSYPCPLGTPNEQGPLQKKKNCTPAKEQSWLAKCFGTPFANQRTVTYSPAPTNRERSTARSSKTSVPIVSKETPRQIFFCTLTYSVLRLRSARPNKDIPGAGMNGRGKREIHEEICLLMPSSGTILTCESPVTGPGIEPGSPWWEASEPTGTAYNPFTVTSHFSEALLKFYFQDIPPPLGSGESVRIRGELFPLVEHGLQSKVQLREDEHDVCKLIRLILRSITVQWFPWASLRRLWYGRGSSWSLVHNLWSAGHWYSVAGSYVILELWSGGYWYSVAGSYVVLELWSAGHWSLRRIEGEQREGHLQTFRVSSFPRQPSPLPTKTGRVEGFPKAGSLLEILRALVSGSTVILRFKKFELGVAVLGTRPFVLREYVYVDALGRRDVYFTFPAPLHSIMMSSGWPFLVEWSGGIWAALNIEVSTADCGEASMGQCRNARAEETGRTPRKAADQQHRPTRDSNPLHNQPPAPQIGGAPADCATEVGSLAIEGETKRLRNCGITVFYWPRVNLDVSNKLSSNCKPRDKCACVRSPACPEMNSRNVPVPTRRACAQGAEQASSDSIVALSCEN</sequence>
<accession>A0ABQ9GFS0</accession>
<gene>
    <name evidence="2" type="ORF">PR048_029349</name>
</gene>
<keyword evidence="3" id="KW-1185">Reference proteome</keyword>
<dbReference type="Proteomes" id="UP001159363">
    <property type="component" value="Chromosome 12"/>
</dbReference>
<evidence type="ECO:0000313" key="3">
    <source>
        <dbReference type="Proteomes" id="UP001159363"/>
    </source>
</evidence>
<dbReference type="EMBL" id="JARBHB010000013">
    <property type="protein sequence ID" value="KAJ8870328.1"/>
    <property type="molecule type" value="Genomic_DNA"/>
</dbReference>
<reference evidence="2 3" key="1">
    <citation type="submission" date="2023-02" db="EMBL/GenBank/DDBJ databases">
        <title>LHISI_Scaffold_Assembly.</title>
        <authorList>
            <person name="Stuart O.P."/>
            <person name="Cleave R."/>
            <person name="Magrath M.J.L."/>
            <person name="Mikheyev A.S."/>
        </authorList>
    </citation>
    <scope>NUCLEOTIDE SEQUENCE [LARGE SCALE GENOMIC DNA]</scope>
    <source>
        <strain evidence="2">Daus_M_001</strain>
        <tissue evidence="2">Leg muscle</tissue>
    </source>
</reference>
<evidence type="ECO:0000256" key="1">
    <source>
        <dbReference type="SAM" id="MobiDB-lite"/>
    </source>
</evidence>
<evidence type="ECO:0000313" key="2">
    <source>
        <dbReference type="EMBL" id="KAJ8870328.1"/>
    </source>
</evidence>
<organism evidence="2 3">
    <name type="scientific">Dryococelus australis</name>
    <dbReference type="NCBI Taxonomy" id="614101"/>
    <lineage>
        <taxon>Eukaryota</taxon>
        <taxon>Metazoa</taxon>
        <taxon>Ecdysozoa</taxon>
        <taxon>Arthropoda</taxon>
        <taxon>Hexapoda</taxon>
        <taxon>Insecta</taxon>
        <taxon>Pterygota</taxon>
        <taxon>Neoptera</taxon>
        <taxon>Polyneoptera</taxon>
        <taxon>Phasmatodea</taxon>
        <taxon>Verophasmatodea</taxon>
        <taxon>Anareolatae</taxon>
        <taxon>Phasmatidae</taxon>
        <taxon>Eurycanthinae</taxon>
        <taxon>Dryococelus</taxon>
    </lineage>
</organism>
<comment type="caution">
    <text evidence="2">The sequence shown here is derived from an EMBL/GenBank/DDBJ whole genome shotgun (WGS) entry which is preliminary data.</text>
</comment>
<feature type="region of interest" description="Disordered" evidence="1">
    <location>
        <begin position="448"/>
        <end position="489"/>
    </location>
</feature>
<proteinExistence type="predicted"/>
<feature type="compositionally biased region" description="Basic and acidic residues" evidence="1">
    <location>
        <begin position="450"/>
        <end position="471"/>
    </location>
</feature>
<protein>
    <submittedName>
        <fullName evidence="2">Uncharacterized protein</fullName>
    </submittedName>
</protein>
<feature type="region of interest" description="Disordered" evidence="1">
    <location>
        <begin position="59"/>
        <end position="81"/>
    </location>
</feature>